<evidence type="ECO:0000256" key="7">
    <source>
        <dbReference type="ARBA" id="ARBA00022989"/>
    </source>
</evidence>
<evidence type="ECO:0000256" key="11">
    <source>
        <dbReference type="PIRSR" id="PIRSR607992-2"/>
    </source>
</evidence>
<comment type="function">
    <text evidence="12">Membrane-anchoring subunit of succinate dehydrogenase (SDH) that is involved in complex II of the mitochondrial electron transport chain and is responsible for transferring electrons from succinate to ubiquinone (coenzyme Q).</text>
</comment>
<comment type="caution">
    <text evidence="12">Lacks conserved residue(s) required for the propagation of feature annotation.</text>
</comment>
<evidence type="ECO:0000256" key="9">
    <source>
        <dbReference type="ARBA" id="ARBA00023136"/>
    </source>
</evidence>
<keyword evidence="12" id="KW-0349">Heme</keyword>
<proteinExistence type="inferred from homology"/>
<sequence length="201" mass="21719">MILKKVVSPTIIHKVKQLELLSKSNLFANSCKLPQFGRTSSSLANVRQCLNYGTTINKTNCLTKFPATTTLGTQISRNASTPTGDHVRLWVMERVVSTALPILIPAALIAENPILDGIMSVLVVMHSHWGLEAVITDYARPSVVGPVVPKILHFTLLMISAVTLCGLFVLINNGPGVSRAVKDAWAIGKTPPRTIPASDEE</sequence>
<dbReference type="KEGG" id="bvk:117242769"/>
<keyword evidence="8 12" id="KW-0496">Mitochondrion</keyword>
<keyword evidence="12" id="KW-0249">Electron transport</keyword>
<accession>A0A6J3LJL0</accession>
<protein>
    <recommendedName>
        <fullName evidence="12">Succinate dehydrogenase [ubiquinone] cytochrome b small subunit</fullName>
    </recommendedName>
</protein>
<evidence type="ECO:0000256" key="3">
    <source>
        <dbReference type="ARBA" id="ARBA00022448"/>
    </source>
</evidence>
<keyword evidence="11 12" id="KW-0479">Metal-binding</keyword>
<dbReference type="InterPro" id="IPR007992">
    <property type="entry name" value="CybS"/>
</dbReference>
<comment type="subcellular location">
    <subcellularLocation>
        <location evidence="1 12">Mitochondrion inner membrane</location>
        <topology evidence="1 12">Multi-pass membrane protein</topology>
    </subcellularLocation>
</comment>
<keyword evidence="12" id="KW-0816">Tricarboxylic acid cycle</keyword>
<evidence type="ECO:0000313" key="13">
    <source>
        <dbReference type="Proteomes" id="UP000504631"/>
    </source>
</evidence>
<evidence type="ECO:0000256" key="4">
    <source>
        <dbReference type="ARBA" id="ARBA00022692"/>
    </source>
</evidence>
<feature type="transmembrane region" description="Helical" evidence="12">
    <location>
        <begin position="151"/>
        <end position="171"/>
    </location>
</feature>
<gene>
    <name evidence="14" type="primary">LOC117242769</name>
</gene>
<evidence type="ECO:0000256" key="8">
    <source>
        <dbReference type="ARBA" id="ARBA00023128"/>
    </source>
</evidence>
<evidence type="ECO:0000256" key="10">
    <source>
        <dbReference type="PIRSR" id="PIRSR607992-1"/>
    </source>
</evidence>
<keyword evidence="3 12" id="KW-0813">Transport</keyword>
<evidence type="ECO:0000256" key="12">
    <source>
        <dbReference type="RuleBase" id="RU364031"/>
    </source>
</evidence>
<dbReference type="PANTHER" id="PTHR13337:SF2">
    <property type="entry name" value="SUCCINATE DEHYDROGENASE [UBIQUINONE] CYTOCHROME B SMALL SUBUNIT, MITOCHONDRIAL"/>
    <property type="match status" value="1"/>
</dbReference>
<keyword evidence="13" id="KW-1185">Reference proteome</keyword>
<dbReference type="AlphaFoldDB" id="A0A6J3LJL0"/>
<reference evidence="14" key="1">
    <citation type="submission" date="2025-08" db="UniProtKB">
        <authorList>
            <consortium name="RefSeq"/>
        </authorList>
    </citation>
    <scope>IDENTIFICATION</scope>
    <source>
        <tissue evidence="14">Muscle</tissue>
    </source>
</reference>
<dbReference type="Pfam" id="PF05328">
    <property type="entry name" value="CybS"/>
    <property type="match status" value="1"/>
</dbReference>
<dbReference type="Gene3D" id="1.20.1300.10">
    <property type="entry name" value="Fumarate reductase/succinate dehydrogenase, transmembrane subunit"/>
    <property type="match status" value="1"/>
</dbReference>
<dbReference type="GO" id="GO:0048039">
    <property type="term" value="F:ubiquinone binding"/>
    <property type="evidence" value="ECO:0007669"/>
    <property type="project" value="TreeGrafter"/>
</dbReference>
<feature type="binding site" evidence="10">
    <location>
        <position position="138"/>
    </location>
    <ligand>
        <name>a ubiquinone</name>
        <dbReference type="ChEBI" id="CHEBI:16389"/>
        <note>ligand shared with IP/SDHB</note>
    </ligand>
</feature>
<dbReference type="GO" id="GO:0006121">
    <property type="term" value="P:mitochondrial electron transport, succinate to ubiquinone"/>
    <property type="evidence" value="ECO:0007669"/>
    <property type="project" value="TreeGrafter"/>
</dbReference>
<dbReference type="GO" id="GO:0005743">
    <property type="term" value="C:mitochondrial inner membrane"/>
    <property type="evidence" value="ECO:0007669"/>
    <property type="project" value="UniProtKB-SubCell"/>
</dbReference>
<dbReference type="GeneID" id="117242769"/>
<feature type="binding site" description="axial binding residue" evidence="11">
    <location>
        <position position="126"/>
    </location>
    <ligand>
        <name>heme b</name>
        <dbReference type="ChEBI" id="CHEBI:60344"/>
        <note>ligand shared with SDHC</note>
    </ligand>
    <ligandPart>
        <name>Fe</name>
        <dbReference type="ChEBI" id="CHEBI:18248"/>
    </ligandPart>
</feature>
<keyword evidence="11" id="KW-0408">Iron</keyword>
<dbReference type="GO" id="GO:0020037">
    <property type="term" value="F:heme binding"/>
    <property type="evidence" value="ECO:0007669"/>
    <property type="project" value="TreeGrafter"/>
</dbReference>
<evidence type="ECO:0000256" key="2">
    <source>
        <dbReference type="ARBA" id="ARBA00007294"/>
    </source>
</evidence>
<dbReference type="Proteomes" id="UP000504631">
    <property type="component" value="Unplaced"/>
</dbReference>
<keyword evidence="7 12" id="KW-1133">Transmembrane helix</keyword>
<organism evidence="13 14">
    <name type="scientific">Bombus vosnesenskii</name>
    <dbReference type="NCBI Taxonomy" id="207650"/>
    <lineage>
        <taxon>Eukaryota</taxon>
        <taxon>Metazoa</taxon>
        <taxon>Ecdysozoa</taxon>
        <taxon>Arthropoda</taxon>
        <taxon>Hexapoda</taxon>
        <taxon>Insecta</taxon>
        <taxon>Pterygota</taxon>
        <taxon>Neoptera</taxon>
        <taxon>Endopterygota</taxon>
        <taxon>Hymenoptera</taxon>
        <taxon>Apocrita</taxon>
        <taxon>Aculeata</taxon>
        <taxon>Apoidea</taxon>
        <taxon>Anthophila</taxon>
        <taxon>Apidae</taxon>
        <taxon>Bombus</taxon>
        <taxon>Pyrobombus</taxon>
    </lineage>
</organism>
<keyword evidence="5 12" id="KW-0999">Mitochondrion inner membrane</keyword>
<dbReference type="RefSeq" id="XP_033365577.1">
    <property type="nucleotide sequence ID" value="XM_033509686.1"/>
</dbReference>
<evidence type="ECO:0000256" key="5">
    <source>
        <dbReference type="ARBA" id="ARBA00022792"/>
    </source>
</evidence>
<dbReference type="PANTHER" id="PTHR13337">
    <property type="entry name" value="SUCCINATE DEHYDROGENASE"/>
    <property type="match status" value="1"/>
</dbReference>
<name>A0A6J3LJL0_9HYME</name>
<keyword evidence="6 12" id="KW-0809">Transit peptide</keyword>
<keyword evidence="4 12" id="KW-0812">Transmembrane</keyword>
<dbReference type="CTD" id="6392"/>
<evidence type="ECO:0000256" key="6">
    <source>
        <dbReference type="ARBA" id="ARBA00022946"/>
    </source>
</evidence>
<evidence type="ECO:0000256" key="1">
    <source>
        <dbReference type="ARBA" id="ARBA00004448"/>
    </source>
</evidence>
<evidence type="ECO:0000313" key="14">
    <source>
        <dbReference type="RefSeq" id="XP_033365577.1"/>
    </source>
</evidence>
<dbReference type="InterPro" id="IPR034804">
    <property type="entry name" value="SQR/QFR_C/D"/>
</dbReference>
<dbReference type="GO" id="GO:0006099">
    <property type="term" value="P:tricarboxylic acid cycle"/>
    <property type="evidence" value="ECO:0007669"/>
    <property type="project" value="UniProtKB-KW"/>
</dbReference>
<keyword evidence="9 12" id="KW-0472">Membrane</keyword>
<comment type="similarity">
    <text evidence="2 12">Belongs to the CybS family.</text>
</comment>
<dbReference type="GO" id="GO:0046872">
    <property type="term" value="F:metal ion binding"/>
    <property type="evidence" value="ECO:0007669"/>
    <property type="project" value="UniProtKB-KW"/>
</dbReference>